<proteinExistence type="inferred from homology"/>
<keyword evidence="5" id="KW-1185">Reference proteome</keyword>
<sequence length="480" mass="55008">MDDENTVRVDPVKAGPRSDQELMAHLAAQVGDGRLFKMDVDYTSQVDEAIPKADAIAAVKSLDSLTNLEKLSRLGSDMKSNTRIVQHMVKLCFDGKKWDLLNDTILTLSKKRLIIKMAIAKMIRDACEMVKKMPNEELKMKLVDTLRTVTAGKIYVEVERARLTSLVVKKLESEGKIEEATNLILELQVETYGSMEIKEKVEFLLEQMRLSLARGDYIRAAIISNKISTKFFSSDKDEVIQDLKIRFYNLMISIGLHDSKYLDVCRHYRALFDTPKIAADTEKARMVLKCAVIYCLLAPHTNEQWDLLNRTALLRELELVPDYKALMDLFINQELISWKNIIIRVYEKTLKKSSNGTVFDGKEGEKRWKDLHMRVGEHNMRVVSKYYTQITFDRLSELLDFPLNDMESFLCNLIVTGAVCDTKIHRPSRVVNLRARKANMEQLDQWASNVKKLTETLNKAGFVCARPKSICGLFLDLLLL</sequence>
<dbReference type="SUPFAM" id="SSF46785">
    <property type="entry name" value="Winged helix' DNA-binding domain"/>
    <property type="match status" value="1"/>
</dbReference>
<evidence type="ECO:0000313" key="4">
    <source>
        <dbReference type="EMBL" id="VDM63264.1"/>
    </source>
</evidence>
<reference evidence="4 5" key="2">
    <citation type="submission" date="2018-11" db="EMBL/GenBank/DDBJ databases">
        <authorList>
            <consortium name="Pathogen Informatics"/>
        </authorList>
    </citation>
    <scope>NUCLEOTIDE SEQUENCE [LARGE SCALE GENOMIC DNA]</scope>
    <source>
        <strain evidence="4 5">Costa Rica</strain>
    </source>
</reference>
<dbReference type="PANTHER" id="PTHR10855:SF1">
    <property type="entry name" value="26S PROTEASOME NON-ATPASE REGULATORY SUBUNIT 12"/>
    <property type="match status" value="1"/>
</dbReference>
<dbReference type="PANTHER" id="PTHR10855">
    <property type="entry name" value="26S PROTEASOME NON-ATPASE REGULATORY SUBUNIT 12/COP9 SIGNALOSOME COMPLEX SUBUNIT 4"/>
    <property type="match status" value="1"/>
</dbReference>
<dbReference type="Pfam" id="PF01399">
    <property type="entry name" value="PCI"/>
    <property type="match status" value="1"/>
</dbReference>
<dbReference type="InterPro" id="IPR000717">
    <property type="entry name" value="PCI_dom"/>
</dbReference>
<dbReference type="STRING" id="334426.A0A0R3PYX9"/>
<dbReference type="GO" id="GO:0008541">
    <property type="term" value="C:proteasome regulatory particle, lid subcomplex"/>
    <property type="evidence" value="ECO:0007669"/>
    <property type="project" value="TreeGrafter"/>
</dbReference>
<evidence type="ECO:0000256" key="1">
    <source>
        <dbReference type="ARBA" id="ARBA00006397"/>
    </source>
</evidence>
<gene>
    <name evidence="4" type="ORF">ACOC_LOCUS11679</name>
</gene>
<dbReference type="FunFam" id="1.10.10.10:FF:000070">
    <property type="entry name" value="26S proteasome non-ATPase regulatory subunit 12"/>
    <property type="match status" value="1"/>
</dbReference>
<dbReference type="SMART" id="SM00088">
    <property type="entry name" value="PINT"/>
    <property type="match status" value="1"/>
</dbReference>
<dbReference type="Proteomes" id="UP000267027">
    <property type="component" value="Unassembled WGS sequence"/>
</dbReference>
<dbReference type="EMBL" id="UYYA01004756">
    <property type="protein sequence ID" value="VDM63264.1"/>
    <property type="molecule type" value="Genomic_DNA"/>
</dbReference>
<dbReference type="GO" id="GO:0005634">
    <property type="term" value="C:nucleus"/>
    <property type="evidence" value="ECO:0007669"/>
    <property type="project" value="UniProtKB-ARBA"/>
</dbReference>
<reference evidence="6" key="1">
    <citation type="submission" date="2017-02" db="UniProtKB">
        <authorList>
            <consortium name="WormBaseParasite"/>
        </authorList>
    </citation>
    <scope>IDENTIFICATION</scope>
</reference>
<organism evidence="6">
    <name type="scientific">Angiostrongylus costaricensis</name>
    <name type="common">Nematode worm</name>
    <dbReference type="NCBI Taxonomy" id="334426"/>
    <lineage>
        <taxon>Eukaryota</taxon>
        <taxon>Metazoa</taxon>
        <taxon>Ecdysozoa</taxon>
        <taxon>Nematoda</taxon>
        <taxon>Chromadorea</taxon>
        <taxon>Rhabditida</taxon>
        <taxon>Rhabditina</taxon>
        <taxon>Rhabditomorpha</taxon>
        <taxon>Strongyloidea</taxon>
        <taxon>Metastrongylidae</taxon>
        <taxon>Angiostrongylus</taxon>
    </lineage>
</organism>
<dbReference type="InterPro" id="IPR036388">
    <property type="entry name" value="WH-like_DNA-bd_sf"/>
</dbReference>
<feature type="domain" description="PCI" evidence="3">
    <location>
        <begin position="366"/>
        <end position="453"/>
    </location>
</feature>
<keyword evidence="2" id="KW-0647">Proteasome</keyword>
<evidence type="ECO:0000313" key="5">
    <source>
        <dbReference type="Proteomes" id="UP000267027"/>
    </source>
</evidence>
<dbReference type="Gene3D" id="1.10.10.10">
    <property type="entry name" value="Winged helix-like DNA-binding domain superfamily/Winged helix DNA-binding domain"/>
    <property type="match status" value="1"/>
</dbReference>
<evidence type="ECO:0000256" key="2">
    <source>
        <dbReference type="ARBA" id="ARBA00022942"/>
    </source>
</evidence>
<name>A0A0R3PYX9_ANGCS</name>
<evidence type="ECO:0000259" key="3">
    <source>
        <dbReference type="SMART" id="SM00088"/>
    </source>
</evidence>
<dbReference type="WBParaSite" id="ACOC_0001167801-mRNA-1">
    <property type="protein sequence ID" value="ACOC_0001167801-mRNA-1"/>
    <property type="gene ID" value="ACOC_0001167801"/>
</dbReference>
<dbReference type="OrthoDB" id="268763at2759"/>
<dbReference type="Pfam" id="PF22241">
    <property type="entry name" value="PSMD12-CSN4_N"/>
    <property type="match status" value="1"/>
</dbReference>
<dbReference type="OMA" id="AENEMFK"/>
<dbReference type="InterPro" id="IPR036390">
    <property type="entry name" value="WH_DNA-bd_sf"/>
</dbReference>
<dbReference type="GO" id="GO:0005737">
    <property type="term" value="C:cytoplasm"/>
    <property type="evidence" value="ECO:0007669"/>
    <property type="project" value="TreeGrafter"/>
</dbReference>
<protein>
    <submittedName>
        <fullName evidence="6">PCI domain-containing protein</fullName>
    </submittedName>
</protein>
<dbReference type="InterPro" id="IPR054559">
    <property type="entry name" value="PSMD12-CSN4-like_N"/>
</dbReference>
<dbReference type="AlphaFoldDB" id="A0A0R3PYX9"/>
<dbReference type="InterPro" id="IPR040134">
    <property type="entry name" value="PSMD12/CSN4"/>
</dbReference>
<accession>A0A0R3PYX9</accession>
<evidence type="ECO:0000313" key="6">
    <source>
        <dbReference type="WBParaSite" id="ACOC_0001167801-mRNA-1"/>
    </source>
</evidence>
<comment type="similarity">
    <text evidence="1">Belongs to the proteasome subunit p55 family.</text>
</comment>